<dbReference type="eggNOG" id="COG0546">
    <property type="taxonomic scope" value="Bacteria"/>
</dbReference>
<dbReference type="STRING" id="1294273.roselon_00098"/>
<dbReference type="KEGG" id="red:roselon_00098"/>
<evidence type="ECO:0000313" key="5">
    <source>
        <dbReference type="EMBL" id="AHM02559.1"/>
    </source>
</evidence>
<dbReference type="EC" id="3.1.3.18" evidence="4"/>
<dbReference type="Gene3D" id="3.40.50.1000">
    <property type="entry name" value="HAD superfamily/HAD-like"/>
    <property type="match status" value="1"/>
</dbReference>
<comment type="similarity">
    <text evidence="3">Belongs to the HAD-like hydrolase superfamily. CbbY/CbbZ/Gph/YieH family.</text>
</comment>
<keyword evidence="5" id="KW-0378">Hydrolase</keyword>
<dbReference type="Proteomes" id="UP000019593">
    <property type="component" value="Chromosome"/>
</dbReference>
<dbReference type="SFLD" id="SFLDG01129">
    <property type="entry name" value="C1.5:_HAD__Beta-PGM__Phosphata"/>
    <property type="match status" value="1"/>
</dbReference>
<dbReference type="SUPFAM" id="SSF56784">
    <property type="entry name" value="HAD-like"/>
    <property type="match status" value="1"/>
</dbReference>
<evidence type="ECO:0000256" key="4">
    <source>
        <dbReference type="ARBA" id="ARBA00013078"/>
    </source>
</evidence>
<dbReference type="InterPro" id="IPR050155">
    <property type="entry name" value="HAD-like_hydrolase_sf"/>
</dbReference>
<dbReference type="GO" id="GO:0008967">
    <property type="term" value="F:phosphoglycolate phosphatase activity"/>
    <property type="evidence" value="ECO:0007669"/>
    <property type="project" value="UniProtKB-EC"/>
</dbReference>
<dbReference type="GO" id="GO:0006281">
    <property type="term" value="P:DNA repair"/>
    <property type="evidence" value="ECO:0007669"/>
    <property type="project" value="TreeGrafter"/>
</dbReference>
<sequence>MGALMTRTVIFDLDGTLADTSGDLIAAANAALVEMGHAPHLTRGADDATAFRGGRAMLHLACTRMGLEASDDVIERGYPLLLAAYGRAIDEHTTLYPGAVAAVERLHAAGVGVGICTNKPEALAVQLLERLGILGLFTSLVGADTLPVRKPDPAPYRAAVTGAGGDVARSILIGDTVTDRATARAAGVPCALVTFGPTGRAVADLSPEALLDHFDDLDRVLDTLIP</sequence>
<dbReference type="PANTHER" id="PTHR43434">
    <property type="entry name" value="PHOSPHOGLYCOLATE PHOSPHATASE"/>
    <property type="match status" value="1"/>
</dbReference>
<dbReference type="PATRIC" id="fig|1294273.3.peg.92"/>
<dbReference type="NCBIfam" id="TIGR01549">
    <property type="entry name" value="HAD-SF-IA-v1"/>
    <property type="match status" value="1"/>
</dbReference>
<evidence type="ECO:0000256" key="1">
    <source>
        <dbReference type="ARBA" id="ARBA00000830"/>
    </source>
</evidence>
<accession>W8RN59</accession>
<comment type="catalytic activity">
    <reaction evidence="1">
        <text>2-phosphoglycolate + H2O = glycolate + phosphate</text>
        <dbReference type="Rhea" id="RHEA:14369"/>
        <dbReference type="ChEBI" id="CHEBI:15377"/>
        <dbReference type="ChEBI" id="CHEBI:29805"/>
        <dbReference type="ChEBI" id="CHEBI:43474"/>
        <dbReference type="ChEBI" id="CHEBI:58033"/>
        <dbReference type="EC" id="3.1.3.18"/>
    </reaction>
</comment>
<evidence type="ECO:0000256" key="2">
    <source>
        <dbReference type="ARBA" id="ARBA00004818"/>
    </source>
</evidence>
<dbReference type="SFLD" id="SFLDS00003">
    <property type="entry name" value="Haloacid_Dehalogenase"/>
    <property type="match status" value="1"/>
</dbReference>
<evidence type="ECO:0000256" key="3">
    <source>
        <dbReference type="ARBA" id="ARBA00006171"/>
    </source>
</evidence>
<dbReference type="AlphaFoldDB" id="W8RN59"/>
<dbReference type="InterPro" id="IPR023214">
    <property type="entry name" value="HAD_sf"/>
</dbReference>
<dbReference type="HOGENOM" id="CLU_045011_19_1_5"/>
<dbReference type="InterPro" id="IPR023198">
    <property type="entry name" value="PGP-like_dom2"/>
</dbReference>
<name>W8RN59_9RHOB</name>
<dbReference type="InterPro" id="IPR036412">
    <property type="entry name" value="HAD-like_sf"/>
</dbReference>
<dbReference type="Gene3D" id="1.10.150.240">
    <property type="entry name" value="Putative phosphatase, domain 2"/>
    <property type="match status" value="1"/>
</dbReference>
<gene>
    <name evidence="5" type="ORF">roselon_00098</name>
</gene>
<organism evidence="5 6">
    <name type="scientific">Roseicyclus elongatus DSM 19469</name>
    <dbReference type="NCBI Taxonomy" id="1294273"/>
    <lineage>
        <taxon>Bacteria</taxon>
        <taxon>Pseudomonadati</taxon>
        <taxon>Pseudomonadota</taxon>
        <taxon>Alphaproteobacteria</taxon>
        <taxon>Rhodobacterales</taxon>
        <taxon>Roseobacteraceae</taxon>
        <taxon>Roseicyclus</taxon>
    </lineage>
</organism>
<reference evidence="5 6" key="1">
    <citation type="submission" date="2013-03" db="EMBL/GenBank/DDBJ databases">
        <authorList>
            <person name="Fiebig A."/>
            <person name="Goeker M."/>
            <person name="Klenk H.-P.P."/>
        </authorList>
    </citation>
    <scope>NUCLEOTIDE SEQUENCE [LARGE SCALE GENOMIC DNA]</scope>
    <source>
        <strain evidence="6">DSM 19469</strain>
    </source>
</reference>
<dbReference type="EMBL" id="CP004372">
    <property type="protein sequence ID" value="AHM02559.1"/>
    <property type="molecule type" value="Genomic_DNA"/>
</dbReference>
<keyword evidence="6" id="KW-1185">Reference proteome</keyword>
<proteinExistence type="inferred from homology"/>
<protein>
    <recommendedName>
        <fullName evidence="4">phosphoglycolate phosphatase</fullName>
        <ecNumber evidence="4">3.1.3.18</ecNumber>
    </recommendedName>
</protein>
<evidence type="ECO:0000313" key="6">
    <source>
        <dbReference type="Proteomes" id="UP000019593"/>
    </source>
</evidence>
<dbReference type="GO" id="GO:0005829">
    <property type="term" value="C:cytosol"/>
    <property type="evidence" value="ECO:0007669"/>
    <property type="project" value="TreeGrafter"/>
</dbReference>
<dbReference type="PRINTS" id="PR00413">
    <property type="entry name" value="HADHALOGNASE"/>
</dbReference>
<comment type="pathway">
    <text evidence="2">Organic acid metabolism; glycolate biosynthesis; glycolate from 2-phosphoglycolate: step 1/1.</text>
</comment>
<dbReference type="Pfam" id="PF00702">
    <property type="entry name" value="Hydrolase"/>
    <property type="match status" value="1"/>
</dbReference>
<dbReference type="PANTHER" id="PTHR43434:SF1">
    <property type="entry name" value="PHOSPHOGLYCOLATE PHOSPHATASE"/>
    <property type="match status" value="1"/>
</dbReference>
<dbReference type="InterPro" id="IPR006439">
    <property type="entry name" value="HAD-SF_hydro_IA"/>
</dbReference>